<reference evidence="4" key="1">
    <citation type="submission" date="2025-08" db="UniProtKB">
        <authorList>
            <consortium name="RefSeq"/>
        </authorList>
    </citation>
    <scope>IDENTIFICATION</scope>
</reference>
<dbReference type="PANTHER" id="PTHR46599">
    <property type="entry name" value="PIGGYBAC TRANSPOSABLE ELEMENT-DERIVED PROTEIN 4"/>
    <property type="match status" value="1"/>
</dbReference>
<organism evidence="3 4">
    <name type="scientific">Pundamilia nyererei</name>
    <dbReference type="NCBI Taxonomy" id="303518"/>
    <lineage>
        <taxon>Eukaryota</taxon>
        <taxon>Metazoa</taxon>
        <taxon>Chordata</taxon>
        <taxon>Craniata</taxon>
        <taxon>Vertebrata</taxon>
        <taxon>Euteleostomi</taxon>
        <taxon>Actinopterygii</taxon>
        <taxon>Neopterygii</taxon>
        <taxon>Teleostei</taxon>
        <taxon>Neoteleostei</taxon>
        <taxon>Acanthomorphata</taxon>
        <taxon>Ovalentaria</taxon>
        <taxon>Cichlomorphae</taxon>
        <taxon>Cichliformes</taxon>
        <taxon>Cichlidae</taxon>
        <taxon>African cichlids</taxon>
        <taxon>Pseudocrenilabrinae</taxon>
        <taxon>Haplochromini</taxon>
        <taxon>Pundamilia</taxon>
    </lineage>
</organism>
<name>A0A9Y3R9H7_9CICH</name>
<proteinExistence type="predicted"/>
<feature type="compositionally biased region" description="Low complexity" evidence="1">
    <location>
        <begin position="33"/>
        <end position="43"/>
    </location>
</feature>
<feature type="region of interest" description="Disordered" evidence="1">
    <location>
        <begin position="1"/>
        <end position="56"/>
    </location>
</feature>
<feature type="compositionally biased region" description="Acidic residues" evidence="1">
    <location>
        <begin position="505"/>
        <end position="522"/>
    </location>
</feature>
<dbReference type="Proteomes" id="UP000695023">
    <property type="component" value="Unplaced"/>
</dbReference>
<dbReference type="InterPro" id="IPR029526">
    <property type="entry name" value="PGBD"/>
</dbReference>
<dbReference type="AlphaFoldDB" id="A0A9Y3R9H7"/>
<feature type="domain" description="PiggyBac transposable element-derived protein" evidence="2">
    <location>
        <begin position="98"/>
        <end position="441"/>
    </location>
</feature>
<sequence>MKPTSNSDEDVAAVLQSSESEKDSTSNEEGEEFLPGNEEPCSSSEEEKEEAKMELDGQWRSKNGEILWCPTHEETLPYFPSSILIPGPTHYATARISSPVSAFDLLFAEDLMQLIRHFTNLQGKRSIKDWKDVEEEELRAYMGLLILAGLYRSQHESTISLWDGVTGRVFFPATMSQKRFHQINHALRFDDRLSRSGGRENKLGPIKDLWSKWSSRLPKFFNPGRDICVDEQLVSFRGRCSFKQYMRLKPAKYGLKIWALCDVKTAYAWRLQLYTGRSETAKRQVSQGMQVVLDLTDGLKGHTVTMDNFFTSFPLAEELRKRKMALVGTLRINKPELPPQLLNIRHRELMSSVFAFSRNATLVSYVPKKSRNVLLLSTKHREPQVEISGKKKPQIILDYNKCKGAVDHLDQVCGNYSCRRRTRRWPMCLLYHMLDVSCYNALVLFTAVDTEWNRGKNNIRRLYIDQVGRALITPTMMKRNYLPRTPFALSLVLQAQGKEQRMQEKEEEQQEEEEEQQEEEWESPSKKRKQCASCKQRKRIITNCSRCGAPVCKIHLKTLCGLCYKK</sequence>
<evidence type="ECO:0000256" key="1">
    <source>
        <dbReference type="SAM" id="MobiDB-lite"/>
    </source>
</evidence>
<keyword evidence="3" id="KW-1185">Reference proteome</keyword>
<accession>A0A9Y3R9H7</accession>
<evidence type="ECO:0000259" key="2">
    <source>
        <dbReference type="Pfam" id="PF13843"/>
    </source>
</evidence>
<feature type="region of interest" description="Disordered" evidence="1">
    <location>
        <begin position="500"/>
        <end position="530"/>
    </location>
</feature>
<evidence type="ECO:0000313" key="3">
    <source>
        <dbReference type="Proteomes" id="UP000695023"/>
    </source>
</evidence>
<dbReference type="Pfam" id="PF13843">
    <property type="entry name" value="DDE_Tnp_1_7"/>
    <property type="match status" value="1"/>
</dbReference>
<gene>
    <name evidence="4" type="primary">LOC102201134</name>
</gene>
<dbReference type="RefSeq" id="XP_005734496.1">
    <property type="nucleotide sequence ID" value="XM_005734439.1"/>
</dbReference>
<evidence type="ECO:0000313" key="4">
    <source>
        <dbReference type="RefSeq" id="XP_005734496.1"/>
    </source>
</evidence>
<protein>
    <submittedName>
        <fullName evidence="4">PiggyBac transposable element-derived protein 4-like</fullName>
    </submittedName>
</protein>
<dbReference type="PANTHER" id="PTHR46599:SF6">
    <property type="entry name" value="DUAL SPECIFICITY PHOSPHATASE 26"/>
    <property type="match status" value="1"/>
</dbReference>
<dbReference type="GeneID" id="102201134"/>